<gene>
    <name evidence="1" type="ORF">OH76DRAFT_234532</name>
</gene>
<reference evidence="1 2" key="1">
    <citation type="journal article" date="2018" name="Biotechnol. Biofuels">
        <title>Integrative visual omics of the white-rot fungus Polyporus brumalis exposes the biotechnological potential of its oxidative enzymes for delignifying raw plant biomass.</title>
        <authorList>
            <person name="Miyauchi S."/>
            <person name="Rancon A."/>
            <person name="Drula E."/>
            <person name="Hage H."/>
            <person name="Chaduli D."/>
            <person name="Favel A."/>
            <person name="Grisel S."/>
            <person name="Henrissat B."/>
            <person name="Herpoel-Gimbert I."/>
            <person name="Ruiz-Duenas F.J."/>
            <person name="Chevret D."/>
            <person name="Hainaut M."/>
            <person name="Lin J."/>
            <person name="Wang M."/>
            <person name="Pangilinan J."/>
            <person name="Lipzen A."/>
            <person name="Lesage-Meessen L."/>
            <person name="Navarro D."/>
            <person name="Riley R."/>
            <person name="Grigoriev I.V."/>
            <person name="Zhou S."/>
            <person name="Raouche S."/>
            <person name="Rosso M.N."/>
        </authorList>
    </citation>
    <scope>NUCLEOTIDE SEQUENCE [LARGE SCALE GENOMIC DNA]</scope>
    <source>
        <strain evidence="1 2">BRFM 1820</strain>
    </source>
</reference>
<organism evidence="1 2">
    <name type="scientific">Lentinus brumalis</name>
    <dbReference type="NCBI Taxonomy" id="2498619"/>
    <lineage>
        <taxon>Eukaryota</taxon>
        <taxon>Fungi</taxon>
        <taxon>Dikarya</taxon>
        <taxon>Basidiomycota</taxon>
        <taxon>Agaricomycotina</taxon>
        <taxon>Agaricomycetes</taxon>
        <taxon>Polyporales</taxon>
        <taxon>Polyporaceae</taxon>
        <taxon>Lentinus</taxon>
    </lineage>
</organism>
<name>A0A371DHJ0_9APHY</name>
<protein>
    <submittedName>
        <fullName evidence="1">Uncharacterized protein</fullName>
    </submittedName>
</protein>
<proteinExistence type="predicted"/>
<evidence type="ECO:0000313" key="2">
    <source>
        <dbReference type="Proteomes" id="UP000256964"/>
    </source>
</evidence>
<dbReference type="Proteomes" id="UP000256964">
    <property type="component" value="Unassembled WGS sequence"/>
</dbReference>
<dbReference type="AlphaFoldDB" id="A0A371DHJ0"/>
<evidence type="ECO:0000313" key="1">
    <source>
        <dbReference type="EMBL" id="RDX51978.1"/>
    </source>
</evidence>
<sequence>MYVARRLCLPPPMPWICHPCSYARCARRGTACACACACCVPSLSAPRCVCRRRRPWPLHCAPAAIALSPLALRCSLVSRCMATRVGCCLLALLSLLCT</sequence>
<dbReference type="EMBL" id="KZ857392">
    <property type="protein sequence ID" value="RDX51978.1"/>
    <property type="molecule type" value="Genomic_DNA"/>
</dbReference>
<keyword evidence="2" id="KW-1185">Reference proteome</keyword>
<accession>A0A371DHJ0</accession>